<dbReference type="Proteomes" id="UP000821865">
    <property type="component" value="Chromosome 6"/>
</dbReference>
<comment type="caution">
    <text evidence="1">The sequence shown here is derived from an EMBL/GenBank/DDBJ whole genome shotgun (WGS) entry which is preliminary data.</text>
</comment>
<keyword evidence="2" id="KW-1185">Reference proteome</keyword>
<protein>
    <submittedName>
        <fullName evidence="1">Uncharacterized protein</fullName>
    </submittedName>
</protein>
<name>A0ACB8CKJ9_DERSI</name>
<organism evidence="1 2">
    <name type="scientific">Dermacentor silvarum</name>
    <name type="common">Tick</name>
    <dbReference type="NCBI Taxonomy" id="543639"/>
    <lineage>
        <taxon>Eukaryota</taxon>
        <taxon>Metazoa</taxon>
        <taxon>Ecdysozoa</taxon>
        <taxon>Arthropoda</taxon>
        <taxon>Chelicerata</taxon>
        <taxon>Arachnida</taxon>
        <taxon>Acari</taxon>
        <taxon>Parasitiformes</taxon>
        <taxon>Ixodida</taxon>
        <taxon>Ixodoidea</taxon>
        <taxon>Ixodidae</taxon>
        <taxon>Rhipicephalinae</taxon>
        <taxon>Dermacentor</taxon>
    </lineage>
</organism>
<gene>
    <name evidence="1" type="ORF">HPB49_010096</name>
</gene>
<accession>A0ACB8CKJ9</accession>
<reference evidence="1" key="1">
    <citation type="submission" date="2020-05" db="EMBL/GenBank/DDBJ databases">
        <title>Large-scale comparative analyses of tick genomes elucidate their genetic diversity and vector capacities.</title>
        <authorList>
            <person name="Jia N."/>
            <person name="Wang J."/>
            <person name="Shi W."/>
            <person name="Du L."/>
            <person name="Sun Y."/>
            <person name="Zhan W."/>
            <person name="Jiang J."/>
            <person name="Wang Q."/>
            <person name="Zhang B."/>
            <person name="Ji P."/>
            <person name="Sakyi L.B."/>
            <person name="Cui X."/>
            <person name="Yuan T."/>
            <person name="Jiang B."/>
            <person name="Yang W."/>
            <person name="Lam T.T.-Y."/>
            <person name="Chang Q."/>
            <person name="Ding S."/>
            <person name="Wang X."/>
            <person name="Zhu J."/>
            <person name="Ruan X."/>
            <person name="Zhao L."/>
            <person name="Wei J."/>
            <person name="Que T."/>
            <person name="Du C."/>
            <person name="Cheng J."/>
            <person name="Dai P."/>
            <person name="Han X."/>
            <person name="Huang E."/>
            <person name="Gao Y."/>
            <person name="Liu J."/>
            <person name="Shao H."/>
            <person name="Ye R."/>
            <person name="Li L."/>
            <person name="Wei W."/>
            <person name="Wang X."/>
            <person name="Wang C."/>
            <person name="Yang T."/>
            <person name="Huo Q."/>
            <person name="Li W."/>
            <person name="Guo W."/>
            <person name="Chen H."/>
            <person name="Zhou L."/>
            <person name="Ni X."/>
            <person name="Tian J."/>
            <person name="Zhou Y."/>
            <person name="Sheng Y."/>
            <person name="Liu T."/>
            <person name="Pan Y."/>
            <person name="Xia L."/>
            <person name="Li J."/>
            <person name="Zhao F."/>
            <person name="Cao W."/>
        </authorList>
    </citation>
    <scope>NUCLEOTIDE SEQUENCE</scope>
    <source>
        <strain evidence="1">Dsil-2018</strain>
    </source>
</reference>
<dbReference type="EMBL" id="CM023475">
    <property type="protein sequence ID" value="KAH7945370.1"/>
    <property type="molecule type" value="Genomic_DNA"/>
</dbReference>
<proteinExistence type="predicted"/>
<evidence type="ECO:0000313" key="2">
    <source>
        <dbReference type="Proteomes" id="UP000821865"/>
    </source>
</evidence>
<evidence type="ECO:0000313" key="1">
    <source>
        <dbReference type="EMBL" id="KAH7945370.1"/>
    </source>
</evidence>
<sequence>MGRLSRPAEQQSERKFEHIEAGSGRSVGDVHGDTINGESGDPGLGSGDVSCPAVVLETVKRSEHHHDALVLRFYEAYGGEATSAVTTFLPVARAVVCTALEDEGTELLLSGGTIQLVLKPFQLTGKDLFQWTKEVTVAVESSGFDIIRTVIDNYSANTMIKHMGNGCLHTVVTRPHDLDRAM</sequence>